<feature type="domain" description="VWFD" evidence="11">
    <location>
        <begin position="849"/>
        <end position="1018"/>
    </location>
</feature>
<dbReference type="FunFam" id="2.10.25.10:FF:000055">
    <property type="entry name" value="alpha-tectorin isoform X1"/>
    <property type="match status" value="1"/>
</dbReference>
<dbReference type="FunFam" id="2.10.25.10:FF:000674">
    <property type="entry name" value="Mucin-2"/>
    <property type="match status" value="1"/>
</dbReference>
<feature type="disulfide bond" evidence="8">
    <location>
        <begin position="1458"/>
        <end position="1470"/>
    </location>
</feature>
<dbReference type="InterPro" id="IPR044004">
    <property type="entry name" value="TSP1_spondin_dom"/>
</dbReference>
<dbReference type="PROSITE" id="PS50184">
    <property type="entry name" value="VWFC_2"/>
    <property type="match status" value="1"/>
</dbReference>
<dbReference type="CDD" id="cd00112">
    <property type="entry name" value="LDLa"/>
    <property type="match status" value="8"/>
</dbReference>
<dbReference type="SMART" id="SM00214">
    <property type="entry name" value="VWC"/>
    <property type="match status" value="6"/>
</dbReference>
<proteinExistence type="evidence at transcript level"/>
<dbReference type="Gene3D" id="2.10.25.10">
    <property type="entry name" value="Laminin"/>
    <property type="match status" value="8"/>
</dbReference>
<evidence type="ECO:0000256" key="3">
    <source>
        <dbReference type="ARBA" id="ARBA00022737"/>
    </source>
</evidence>
<keyword evidence="5 7" id="KW-1015">Disulfide bond</keyword>
<dbReference type="Gene3D" id="2.20.100.10">
    <property type="entry name" value="Thrombospondin type-1 (TSP1) repeat"/>
    <property type="match status" value="9"/>
</dbReference>
<dbReference type="Pfam" id="PF00093">
    <property type="entry name" value="VWC"/>
    <property type="match status" value="1"/>
</dbReference>
<feature type="non-terminal residue" evidence="12">
    <location>
        <position position="2730"/>
    </location>
</feature>
<feature type="disulfide bond" evidence="8">
    <location>
        <begin position="1264"/>
        <end position="1279"/>
    </location>
</feature>
<dbReference type="SUPFAM" id="SSF82895">
    <property type="entry name" value="TSP-1 type 1 repeat"/>
    <property type="match status" value="9"/>
</dbReference>
<dbReference type="InterPro" id="IPR014853">
    <property type="entry name" value="VWF/SSPO/ZAN-like_Cys-rich_dom"/>
</dbReference>
<feature type="domain" description="VWFC" evidence="10">
    <location>
        <begin position="2573"/>
        <end position="2631"/>
    </location>
</feature>
<evidence type="ECO:0000256" key="2">
    <source>
        <dbReference type="ARBA" id="ARBA00022729"/>
    </source>
</evidence>
<keyword evidence="3" id="KW-0677">Repeat</keyword>
<feature type="disulfide bond" evidence="8">
    <location>
        <begin position="1404"/>
        <end position="1419"/>
    </location>
</feature>
<gene>
    <name evidence="12" type="primary">SCO-spondin</name>
    <name evidence="12" type="synonym">scospondin</name>
    <name evidence="12" type="synonym">sspo</name>
</gene>
<evidence type="ECO:0000256" key="4">
    <source>
        <dbReference type="ARBA" id="ARBA00022837"/>
    </source>
</evidence>
<feature type="disulfide bond" evidence="8">
    <location>
        <begin position="1225"/>
        <end position="1240"/>
    </location>
</feature>
<dbReference type="PROSITE" id="PS50068">
    <property type="entry name" value="LDLRA_2"/>
    <property type="match status" value="8"/>
</dbReference>
<sequence>PPAPAFRALHFPETDEDDEVTTQPPPTTLAFHYPWKREDEHLVTEAPLANNSLSLRTSATCMSWSSDHFVTFDGVQYSFSGTCSYTLAAALDGTWQVTIRNQDCELLSTCYKKLEFILGLDVINVELDTVYINDSPMFSFPYMENGISLKKVGDFTYLESSLGVLAQWDKNMTVYITVLAELKESTIGLCGMYDDNPENDWLMRNGDQATYAAQVAVSWEVPYPGEVNQKCSYLFIYFDPGLFVESCVYDLCMFGESDDLMMDALCISLDEYSRQCAQFSVVLEWRTEEFCPKQCPDIMEYSDCSSLCPVTCEAQDPVESAKHCPADCVSGCQCPEGTVLEGGRCITADQCPCVHNREKYPPGGTVRSKCNLCTCEGGLWDCEQSPCQATCQSVGDPHYLTFDKRQYNFQGGCRYILVEDFVEQYLTVLAENVECNMRSSRKVTCTKSATVIVNGTNPIDLKQNQIVFVDGEETILPYTNGEVVVRRASSKFIFVEGNGFLVKWDGINRLYVTLYPEYINRVRGLCGTYDHNQNNDFMTPAGDIETSIVAFANKFAVDPDCQETESPLSLSPCSLNSHMESFAAEKCGVMNSDAFRPCHGSVSPDMYYDMCLYDVCGCDAGSTLECLCEVIAGYATDCANEGVYVDWRDHPSISEYCSVQCDGGQVYQQCGPTCGQTCRDLSVTCMETEDCVEGCNCPGNTVLDDEGNCISPINCPCYYQDQSYPAGARIEQMCQDCYCINGSFHCEGEKCNVTDMCPENQLYDTLAPGCPVTCESVAHGFSCGVEAGPGCMCPEGYLLDGDLCVLPSECPCYHGDRRYEHGEVVHTDTCNECYCNGSHWQCTDHDCPGLCSAVGEGHYTTFDGKKYTFTGDCRYTLAQDINGSFSIEVENIQCGSSGVTCTRAIEIIFDDDSTIFLVRGGEVTVNGVPVSLPKYYSAWSIERSGFFYVIFANFGLEVLWDGGTRIYVSVTPDFEGRLSGLCGNFDGDQENDFTARNGAVEHSSDNFANSWKVSSGCPELYKEDLVHPCRVNSHREAWSQRRCSIINSRTFEPCHSVVDPEAYLANCIYDSCGCDLGGDCECLCTAIAVYAMECSRHGFDIRWRSQELCPVQCNAGFEYNTCGTTAVDTCASFDRDQIGFGNCAEGCHCPNGSLSEDGDCIAKVECPCHQDGIEYAAGTVTSINCQNCTCHAGTMECVGEPCEETCGLLEFMCDNKACVPMGWLCDGLDDCGDGTDETDCSYECDPDEFQCASSGLCIDGDFYCDGTQDCTDSSDEIGCVLTCGPDEFMCGDGLCIPKSFVCDGDFDCSEGDATDENDCVTPSPTPSKNITCGSDQFTCDNGLCVSGGNDSVVCDGINDCGDMSDESYCGTTPHPHPQTTKPSCSENQWRCQEAADCILSTQRCDGVSDCPNGSDEFGCVQQTTMPTKTTTKATSSTAIVTTPAPTTPVLTTTMPTTCQVGQFQCDNGKCVLSGPDSQLCNGFNDCGDYSDERGCAVTTPAVTTPSKSITTTEIITSTGTMPTTCQVGQFQCDNGKCVLSGPDSQLCNGFNDCGDYSDERGCGPTPTVPIVTTRQCFNDEFTCNDGACVSGDKVCQGTCDCADCSDEAMCGPSCSWNPWSDWSTCTVTCGVGTKYRDRTSANSYCGNEVSDSHQVEYCNTDACPTNGNWSPWNEWTTCDKTCNGGTSFRYRNCSNPAPKNGGAPCVGEVIQTTVCNPQECETKCEGGRIYTTCANRCPSSCADLQVGLVCVEEEGCVAGCHCPNGTLEQGGVCVPQEQCDCLDEYGDSYPPGSSFTEDCRNCSCVNGVVTCNEEACPVNCSWSSWSSWTGCSATCGDGTKTRFRSPNNPPAQHGGAECEGVASEEVTCDLDSCPTNCTVGGTTYDNGALVSQDLCNNCTCKDGTVVCTNNTCDGNWSQWSPWSSCNATCGDGITVRTRSCSMPAPSNGGQGCEGDALEMEGCNTDPCPKTECEGGRVYTTCANRCPSSCADLQVGLVCVEEEGCVAGCHCPNGTLEQGGVCVPQEQCDCLDEYGDSYPPGSSFTEDCRNCSCVNGAVTCSEEACPVDCSWSSWSSWTGCSATCGDGTKTRFRSPNNPPAQHGGAECEGVASEEVTCDLDSCPTNCTVAGTTYDNGALVSQDLCNNCTCKDGTVVCTNNTCDGNWSQWSPWSSCNATCGDGITVRTRSCSMPAPSNGGQGCEGDALEMEGCNTDPCPTDGEWCEWKPWSDCTELCAGGYHNRSRVCGCPEPQDGGEECQGPPAETTACNVHPCPVDCVLGEWTAWTNCSALCDGGTTRRHRNITVPAAYGGTPCNGSLLESRGCNMEPCGPVCEGDLVTSDCANRCPLTCADIQSGTECLLENCTAGCACPGNQVLQDGHCVAQSDCRCLLDASHIGALDDVSLPDGSNTSISLDGMVEYPPGALVTRECNNCTCQGGSFVCTEVDCAVDCGWSEWSDWSECPQTCGHVTNGIYRQRNPDNPSAAYGGAECEGQDIEFADCNSGSCPCGENEVWSTQVSNCSMVSCSDLSNAAAFQLNSSCSSPPSQDEETCICEPGFYRNHDDECVLPSSCQCVDDEGVTRGAGEVWQRGQCETCLCENGAVVCKTECEPVECEEGFIAVMEDGACCPVCRAVSEPNQCRTKHQAQNFTLDGCIATDIPVTTCDGYCPSKCNTLLNQLFIDQTCNCCRGVLGDTVREIELVCPDGSTVIGYLPVIERCECQATDCAAVGR</sequence>
<dbReference type="SMART" id="SM00041">
    <property type="entry name" value="CT"/>
    <property type="match status" value="1"/>
</dbReference>
<feature type="disulfide bond" evidence="8">
    <location>
        <begin position="1576"/>
        <end position="1588"/>
    </location>
</feature>
<dbReference type="PANTHER" id="PTHR11339:SF386">
    <property type="entry name" value="HEMOLECTIN, ISOFORM A"/>
    <property type="match status" value="1"/>
</dbReference>
<dbReference type="FunFam" id="2.20.100.10:FF:000002">
    <property type="entry name" value="Unc-5 netrin receptor C"/>
    <property type="match status" value="1"/>
</dbReference>
<dbReference type="FunFam" id="2.20.100.10:FF:000001">
    <property type="entry name" value="semaphorin-5A isoform X1"/>
    <property type="match status" value="4"/>
</dbReference>
<name>B3LF41_STRPU</name>
<feature type="disulfide bond" evidence="8">
    <location>
        <begin position="1213"/>
        <end position="1231"/>
    </location>
</feature>
<feature type="disulfide bond" evidence="8">
    <location>
        <begin position="1206"/>
        <end position="1218"/>
    </location>
</feature>
<keyword evidence="4" id="KW-0106">Calcium</keyword>
<dbReference type="PROSITE" id="PS01208">
    <property type="entry name" value="VWFC_1"/>
    <property type="match status" value="1"/>
</dbReference>
<feature type="domain" description="VWFD" evidence="11">
    <location>
        <begin position="59"/>
        <end position="232"/>
    </location>
</feature>
<evidence type="ECO:0000259" key="10">
    <source>
        <dbReference type="PROSITE" id="PS50184"/>
    </source>
</evidence>
<keyword evidence="1" id="KW-0245">EGF-like domain</keyword>
<dbReference type="CDD" id="cd19941">
    <property type="entry name" value="TIL"/>
    <property type="match status" value="8"/>
</dbReference>
<dbReference type="Gene3D" id="2.10.70.10">
    <property type="entry name" value="Complement Module, domain 1"/>
    <property type="match status" value="2"/>
</dbReference>
<dbReference type="InterPro" id="IPR000884">
    <property type="entry name" value="TSP1_rpt"/>
</dbReference>
<feature type="domain" description="CTCK" evidence="9">
    <location>
        <begin position="2639"/>
        <end position="2726"/>
    </location>
</feature>
<organism evidence="12">
    <name type="scientific">Strongylocentrotus purpuratus</name>
    <name type="common">Purple sea urchin</name>
    <dbReference type="NCBI Taxonomy" id="7668"/>
    <lineage>
        <taxon>Eukaryota</taxon>
        <taxon>Metazoa</taxon>
        <taxon>Echinodermata</taxon>
        <taxon>Eleutherozoa</taxon>
        <taxon>Echinozoa</taxon>
        <taxon>Echinoidea</taxon>
        <taxon>Euechinoidea</taxon>
        <taxon>Echinacea</taxon>
        <taxon>Camarodonta</taxon>
        <taxon>Echinidea</taxon>
        <taxon>Strongylocentrotidae</taxon>
        <taxon>Strongylocentrotus</taxon>
    </lineage>
</organism>
<dbReference type="InterPro" id="IPR050780">
    <property type="entry name" value="Mucin_vWF_Thrombospondin_sf"/>
</dbReference>
<feature type="domain" description="VWFD" evidence="11">
    <location>
        <begin position="389"/>
        <end position="562"/>
    </location>
</feature>
<feature type="disulfide bond" evidence="7">
    <location>
        <begin position="2653"/>
        <end position="2702"/>
    </location>
</feature>
<reference evidence="12" key="2">
    <citation type="journal article" date="2008" name="J. Mol. Evol.">
        <title>The lengthening of a giant protein: when, how, and why?</title>
        <authorList>
            <person name="Meiniel O."/>
            <person name="Meiniel R."/>
            <person name="Lalloue F."/>
            <person name="Didier R."/>
            <person name="Jauberteau M-O."/>
            <person name="Meiniel A."/>
            <person name="Petit D."/>
        </authorList>
    </citation>
    <scope>NUCLEOTIDE SEQUENCE</scope>
</reference>
<dbReference type="SUPFAM" id="SSF57424">
    <property type="entry name" value="LDL receptor-like module"/>
    <property type="match status" value="8"/>
</dbReference>
<dbReference type="PANTHER" id="PTHR11339">
    <property type="entry name" value="EXTRACELLULAR MATRIX GLYCOPROTEIN RELATED"/>
    <property type="match status" value="1"/>
</dbReference>
<dbReference type="SUPFAM" id="SSF57567">
    <property type="entry name" value="Serine protease inhibitors"/>
    <property type="match status" value="8"/>
</dbReference>
<feature type="disulfide bond" evidence="8">
    <location>
        <begin position="1480"/>
        <end position="1495"/>
    </location>
</feature>
<dbReference type="Pfam" id="PF00090">
    <property type="entry name" value="TSP_1"/>
    <property type="match status" value="8"/>
</dbReference>
<feature type="disulfide bond" evidence="8">
    <location>
        <begin position="1290"/>
        <end position="1308"/>
    </location>
</feature>
<dbReference type="Pfam" id="PF23244">
    <property type="entry name" value="VWF"/>
    <property type="match status" value="1"/>
</dbReference>
<dbReference type="InterPro" id="IPR001846">
    <property type="entry name" value="VWF_type-D"/>
</dbReference>
<dbReference type="InterPro" id="IPR006207">
    <property type="entry name" value="Cys_knot_C"/>
</dbReference>
<evidence type="ECO:0000259" key="9">
    <source>
        <dbReference type="PROSITE" id="PS01225"/>
    </source>
</evidence>
<dbReference type="EMBL" id="BN001014">
    <property type="protein sequence ID" value="CAL69034.1"/>
    <property type="molecule type" value="mRNA"/>
</dbReference>
<dbReference type="InterPro" id="IPR002919">
    <property type="entry name" value="TIL_dom"/>
</dbReference>
<dbReference type="InterPro" id="IPR036383">
    <property type="entry name" value="TSP1_rpt_sf"/>
</dbReference>
<dbReference type="Pfam" id="PF19028">
    <property type="entry name" value="TSP1_spondin"/>
    <property type="match status" value="1"/>
</dbReference>
<dbReference type="SMART" id="SM00216">
    <property type="entry name" value="VWD"/>
    <property type="match status" value="3"/>
</dbReference>
<dbReference type="PRINTS" id="PR00261">
    <property type="entry name" value="LDLRECEPTOR"/>
</dbReference>
<dbReference type="InterPro" id="IPR002172">
    <property type="entry name" value="LDrepeatLR_classA_rpt"/>
</dbReference>
<keyword evidence="2" id="KW-0732">Signal</keyword>
<evidence type="ECO:0000256" key="5">
    <source>
        <dbReference type="ARBA" id="ARBA00023157"/>
    </source>
</evidence>
<dbReference type="PROSITE" id="PS01225">
    <property type="entry name" value="CTCK_2"/>
    <property type="match status" value="1"/>
</dbReference>
<dbReference type="Pfam" id="PF00057">
    <property type="entry name" value="Ldl_recept_a"/>
    <property type="match status" value="7"/>
</dbReference>
<evidence type="ECO:0000256" key="1">
    <source>
        <dbReference type="ARBA" id="ARBA00022536"/>
    </source>
</evidence>
<dbReference type="SMART" id="SM00209">
    <property type="entry name" value="TSP1"/>
    <property type="match status" value="9"/>
</dbReference>
<dbReference type="PROSITE" id="PS50092">
    <property type="entry name" value="TSP1"/>
    <property type="match status" value="9"/>
</dbReference>
<dbReference type="PROSITE" id="PS51233">
    <property type="entry name" value="VWFD"/>
    <property type="match status" value="3"/>
</dbReference>
<feature type="disulfide bond" evidence="8">
    <location>
        <begin position="1354"/>
        <end position="1369"/>
    </location>
</feature>
<feature type="disulfide bond" evidence="8">
    <location>
        <begin position="1595"/>
        <end position="1610"/>
    </location>
</feature>
<feature type="non-terminal residue" evidence="12">
    <location>
        <position position="1"/>
    </location>
</feature>
<dbReference type="Gene3D" id="2.40.128.620">
    <property type="match status" value="1"/>
</dbReference>
<evidence type="ECO:0000259" key="11">
    <source>
        <dbReference type="PROSITE" id="PS51233"/>
    </source>
</evidence>
<evidence type="ECO:0000256" key="6">
    <source>
        <dbReference type="ARBA" id="ARBA00023180"/>
    </source>
</evidence>
<dbReference type="FunFam" id="2.20.100.10:FF:000007">
    <property type="entry name" value="Thrombospondin 1"/>
    <property type="match status" value="2"/>
</dbReference>
<comment type="caution">
    <text evidence="7">Lacks conserved residue(s) required for the propagation of feature annotation.</text>
</comment>
<dbReference type="Gene3D" id="4.10.400.10">
    <property type="entry name" value="Low-density Lipoprotein Receptor"/>
    <property type="match status" value="6"/>
</dbReference>
<dbReference type="SMART" id="SM00192">
    <property type="entry name" value="LDLa"/>
    <property type="match status" value="8"/>
</dbReference>
<feature type="disulfide bond" evidence="8">
    <location>
        <begin position="1583"/>
        <end position="1601"/>
    </location>
</feature>
<dbReference type="SUPFAM" id="SSF57603">
    <property type="entry name" value="FnI-like domain"/>
    <property type="match status" value="1"/>
</dbReference>
<dbReference type="InterPro" id="IPR036055">
    <property type="entry name" value="LDL_receptor-like_sf"/>
</dbReference>
<dbReference type="SMART" id="SM00832">
    <property type="entry name" value="C8"/>
    <property type="match status" value="3"/>
</dbReference>
<accession>B3LF41</accession>
<reference evidence="12" key="1">
    <citation type="journal article" date="2003" name="Int. Rev. Cytol.">
        <title>The thrombospondin type 1 repeat (TSR) and neuronal differentiation: roles of SCO-spondin oligopeptides on neuronal cell types and cell lines.</title>
        <authorList>
            <person name="Meiniel A."/>
            <person name="Meiniel R."/>
            <person name="Goncalves-Mendes N."/>
            <person name="Creveaux I."/>
            <person name="Didier R."/>
            <person name="Dastugue B."/>
        </authorList>
    </citation>
    <scope>NUCLEOTIDE SEQUENCE</scope>
</reference>
<dbReference type="Pfam" id="PF08742">
    <property type="entry name" value="C8"/>
    <property type="match status" value="3"/>
</dbReference>
<dbReference type="InterPro" id="IPR036084">
    <property type="entry name" value="Ser_inhib-like_sf"/>
</dbReference>
<dbReference type="SMART" id="SM00215">
    <property type="entry name" value="VWC_out"/>
    <property type="match status" value="9"/>
</dbReference>
<evidence type="ECO:0000256" key="7">
    <source>
        <dbReference type="PROSITE-ProRule" id="PRU00039"/>
    </source>
</evidence>
<protein>
    <submittedName>
        <fullName evidence="12">SCO-spondin protein</fullName>
    </submittedName>
</protein>
<evidence type="ECO:0000256" key="8">
    <source>
        <dbReference type="PROSITE-ProRule" id="PRU00124"/>
    </source>
</evidence>
<evidence type="ECO:0000313" key="12">
    <source>
        <dbReference type="EMBL" id="CAL69034.1"/>
    </source>
</evidence>
<dbReference type="Pfam" id="PF01826">
    <property type="entry name" value="TIL"/>
    <property type="match status" value="6"/>
</dbReference>
<feature type="disulfide bond" evidence="8">
    <location>
        <begin position="1525"/>
        <end position="1537"/>
    </location>
</feature>
<feature type="disulfide bond" evidence="8">
    <location>
        <begin position="1283"/>
        <end position="1295"/>
    </location>
</feature>
<keyword evidence="6" id="KW-0325">Glycoprotein</keyword>
<feature type="disulfide bond" evidence="8">
    <location>
        <begin position="1547"/>
        <end position="1562"/>
    </location>
</feature>
<dbReference type="Pfam" id="PF00094">
    <property type="entry name" value="VWD"/>
    <property type="match status" value="3"/>
</dbReference>
<dbReference type="InterPro" id="IPR001007">
    <property type="entry name" value="VWF_dom"/>
</dbReference>
<feature type="disulfide bond" evidence="8">
    <location>
        <begin position="1332"/>
        <end position="1344"/>
    </location>
</feature>